<evidence type="ECO:0000313" key="3">
    <source>
        <dbReference type="RefSeq" id="XP_017780839.1"/>
    </source>
</evidence>
<dbReference type="RefSeq" id="XP_017780840.1">
    <property type="nucleotide sequence ID" value="XM_017925351.1"/>
</dbReference>
<accession>A0ABM1N1Y9</accession>
<dbReference type="RefSeq" id="XP_017780841.1">
    <property type="nucleotide sequence ID" value="XM_017925352.1"/>
</dbReference>
<dbReference type="RefSeq" id="XP_017780839.1">
    <property type="nucleotide sequence ID" value="XM_017925350.1"/>
</dbReference>
<evidence type="ECO:0000313" key="5">
    <source>
        <dbReference type="RefSeq" id="XP_017780841.1"/>
    </source>
</evidence>
<feature type="compositionally biased region" description="Basic and acidic residues" evidence="1">
    <location>
        <begin position="136"/>
        <end position="153"/>
    </location>
</feature>
<feature type="compositionally biased region" description="Basic and acidic residues" evidence="1">
    <location>
        <begin position="90"/>
        <end position="104"/>
    </location>
</feature>
<proteinExistence type="predicted"/>
<dbReference type="Proteomes" id="UP000695000">
    <property type="component" value="Unplaced"/>
</dbReference>
<sequence length="190" mass="21197">MDWKSGTSGKQKRFGFRALWIPTRKNRKRNNYYVRHTDHSNRSIMATDSPTPDHSDHINYSADSGRMTPPPTTSYSKPEVVVDSSLAVEPTKDDKDKDESDFSRPDANPDSNPEKVDSGKDKGNSKSSDGGAAFIDKNKEDGKLNGGDSRLENKWIPPPALVDDKDDSEEKDCAVNCIYYTLQCCECTIT</sequence>
<evidence type="ECO:0000256" key="1">
    <source>
        <dbReference type="SAM" id="MobiDB-lite"/>
    </source>
</evidence>
<evidence type="ECO:0000313" key="2">
    <source>
        <dbReference type="Proteomes" id="UP000695000"/>
    </source>
</evidence>
<reference evidence="3 4" key="1">
    <citation type="submission" date="2025-05" db="UniProtKB">
        <authorList>
            <consortium name="RefSeq"/>
        </authorList>
    </citation>
    <scope>IDENTIFICATION</scope>
    <source>
        <tissue evidence="3 4">Whole Larva</tissue>
    </source>
</reference>
<protein>
    <submittedName>
        <fullName evidence="3 4">Uncharacterized protein LOC108565754 isoform X1</fullName>
    </submittedName>
</protein>
<gene>
    <name evidence="3 4 5" type="primary">LOC108565754</name>
</gene>
<evidence type="ECO:0000313" key="4">
    <source>
        <dbReference type="RefSeq" id="XP_017780840.1"/>
    </source>
</evidence>
<keyword evidence="2" id="KW-1185">Reference proteome</keyword>
<name>A0ABM1N1Y9_NICVS</name>
<dbReference type="GeneID" id="108565754"/>
<feature type="compositionally biased region" description="Basic and acidic residues" evidence="1">
    <location>
        <begin position="112"/>
        <end position="124"/>
    </location>
</feature>
<organism evidence="2 3">
    <name type="scientific">Nicrophorus vespilloides</name>
    <name type="common">Boreal carrion beetle</name>
    <dbReference type="NCBI Taxonomy" id="110193"/>
    <lineage>
        <taxon>Eukaryota</taxon>
        <taxon>Metazoa</taxon>
        <taxon>Ecdysozoa</taxon>
        <taxon>Arthropoda</taxon>
        <taxon>Hexapoda</taxon>
        <taxon>Insecta</taxon>
        <taxon>Pterygota</taxon>
        <taxon>Neoptera</taxon>
        <taxon>Endopterygota</taxon>
        <taxon>Coleoptera</taxon>
        <taxon>Polyphaga</taxon>
        <taxon>Staphyliniformia</taxon>
        <taxon>Silphidae</taxon>
        <taxon>Nicrophorinae</taxon>
        <taxon>Nicrophorus</taxon>
    </lineage>
</organism>
<feature type="region of interest" description="Disordered" evidence="1">
    <location>
        <begin position="35"/>
        <end position="169"/>
    </location>
</feature>